<gene>
    <name evidence="2" type="ORF">DLM46_20895</name>
</gene>
<feature type="chain" id="PRO_5016588596" description="Pectate lyase superfamily protein domain-containing protein" evidence="1">
    <location>
        <begin position="23"/>
        <end position="503"/>
    </location>
</feature>
<evidence type="ECO:0000313" key="3">
    <source>
        <dbReference type="Proteomes" id="UP000254875"/>
    </source>
</evidence>
<dbReference type="SUPFAM" id="SSF51126">
    <property type="entry name" value="Pectin lyase-like"/>
    <property type="match status" value="1"/>
</dbReference>
<dbReference type="InterPro" id="IPR011050">
    <property type="entry name" value="Pectin_lyase_fold/virulence"/>
</dbReference>
<proteinExistence type="predicted"/>
<dbReference type="AlphaFoldDB" id="A0A370N5B8"/>
<protein>
    <recommendedName>
        <fullName evidence="4">Pectate lyase superfamily protein domain-containing protein</fullName>
    </recommendedName>
</protein>
<keyword evidence="3" id="KW-1185">Reference proteome</keyword>
<reference evidence="3" key="1">
    <citation type="submission" date="2018-05" db="EMBL/GenBank/DDBJ databases">
        <authorList>
            <person name="Feng T."/>
        </authorList>
    </citation>
    <scope>NUCLEOTIDE SEQUENCE [LARGE SCALE GENOMIC DNA]</scope>
    <source>
        <strain evidence="3">S27</strain>
    </source>
</reference>
<feature type="signal peptide" evidence="1">
    <location>
        <begin position="1"/>
        <end position="22"/>
    </location>
</feature>
<name>A0A370N5B8_9BURK</name>
<dbReference type="OrthoDB" id="9048846at2"/>
<evidence type="ECO:0000256" key="1">
    <source>
        <dbReference type="SAM" id="SignalP"/>
    </source>
</evidence>
<comment type="caution">
    <text evidence="2">The sequence shown here is derived from an EMBL/GenBank/DDBJ whole genome shotgun (WGS) entry which is preliminary data.</text>
</comment>
<keyword evidence="1" id="KW-0732">Signal</keyword>
<sequence>MKSTRRLALARFGRIGFGLAFLGRLGAASPASTSPDVTPTQFDVLQLESFSARARGGARGDDRTDDTAALQNWINYLVANHKRGTLGAGVYRISAPLIIPTGYEWAIDGDIAGGTRILQTTDNVPILDIGPTGRKSLMHTWRISNIEFDYLNHQPASNENANPILFSQMVCEFSLTALRFARGSYAIKVKQGIGGPWGGVWDELVFEMGLSAGAMKWTGCVNGVPNNRWGRFFVDCHNMVGPVFDDVRGYNWIIDTIEFIAAQRGAQLFSIQAGSVCTIGAIKLENGVYRNAVNLISLGPGAHVTIGQFHIGGNAMVLHPESGAITLFATAVGGPTGMFEVDTLVASATEFGGQVFVISGANGSMRVKDMSFGGQPWQICDNSATTTGDTLTIDQYKNDRLSRNLGDADYSVTLGDPNILSFETRFSSPRTLELPAVANRMFNGLYYEIRLCGAVNAENTLTIQCGGTKKFVVKHDNLMIRFVWRRNANAAAGWIMTQYEALP</sequence>
<dbReference type="EMBL" id="QHKS01000013">
    <property type="protein sequence ID" value="RDK00810.1"/>
    <property type="molecule type" value="Genomic_DNA"/>
</dbReference>
<dbReference type="Proteomes" id="UP000254875">
    <property type="component" value="Unassembled WGS sequence"/>
</dbReference>
<dbReference type="RefSeq" id="WP_115103379.1">
    <property type="nucleotide sequence ID" value="NZ_QHKS01000013.1"/>
</dbReference>
<organism evidence="2 3">
    <name type="scientific">Paraburkholderia lacunae</name>
    <dbReference type="NCBI Taxonomy" id="2211104"/>
    <lineage>
        <taxon>Bacteria</taxon>
        <taxon>Pseudomonadati</taxon>
        <taxon>Pseudomonadota</taxon>
        <taxon>Betaproteobacteria</taxon>
        <taxon>Burkholderiales</taxon>
        <taxon>Burkholderiaceae</taxon>
        <taxon>Paraburkholderia</taxon>
    </lineage>
</organism>
<evidence type="ECO:0008006" key="4">
    <source>
        <dbReference type="Google" id="ProtNLM"/>
    </source>
</evidence>
<dbReference type="InterPro" id="IPR012334">
    <property type="entry name" value="Pectin_lyas_fold"/>
</dbReference>
<evidence type="ECO:0000313" key="2">
    <source>
        <dbReference type="EMBL" id="RDK00810.1"/>
    </source>
</evidence>
<dbReference type="Gene3D" id="2.160.20.10">
    <property type="entry name" value="Single-stranded right-handed beta-helix, Pectin lyase-like"/>
    <property type="match status" value="1"/>
</dbReference>
<accession>A0A370N5B8</accession>